<dbReference type="InterPro" id="IPR050490">
    <property type="entry name" value="Bact_solute-bd_prot1"/>
</dbReference>
<dbReference type="PANTHER" id="PTHR43649">
    <property type="entry name" value="ARABINOSE-BINDING PROTEIN-RELATED"/>
    <property type="match status" value="1"/>
</dbReference>
<dbReference type="Pfam" id="PF13416">
    <property type="entry name" value="SBP_bac_8"/>
    <property type="match status" value="1"/>
</dbReference>
<accession>A0A0G0RDY0</accession>
<name>A0A0G0RDY0_9BACT</name>
<dbReference type="SUPFAM" id="SSF53850">
    <property type="entry name" value="Periplasmic binding protein-like II"/>
    <property type="match status" value="1"/>
</dbReference>
<sequence>MTLPKISALIILALILSACSLIGKTSDKIITITYWGLFDSATTMNQIINDYKKIKPNVNIAYEKKSREQYRESLEAQIKSGKGPDIFQFHNTWALMLDDELNSVPNNVISPKEFKDTYYPVASFDLRNKDKKLIGIPLSIDGLALYYNEELFQAAGITAPPATWQQFSQTAAKLTVKDTAGNIRTAGAAIGTSTNVDNFSDILAVMILQNGGDPKSPTTQKSADALDYFVRFASGQNRVWDQTQPRSTLSFSSGTTAMIFGSSSKAAEIKNTNPLLKFKVAPIPQLEGSRVAWASYWALGVSAQIKDKKKLEEAWNFIKYLNQDQILIKIYSEESKDPARLIGMPYPKVNLAQKLASDPFVGAYVTDAPFMRSFPLASGTFDNGLNDKIVKSYDEAVKAVLGGTPANRALEKVSKDVQNILTQFTTKTK</sequence>
<dbReference type="Proteomes" id="UP000034531">
    <property type="component" value="Unassembled WGS sequence"/>
</dbReference>
<proteinExistence type="predicted"/>
<organism evidence="1 2">
    <name type="scientific">Candidatus Curtissbacteria bacterium GW2011_GWA1_40_16</name>
    <dbReference type="NCBI Taxonomy" id="1618405"/>
    <lineage>
        <taxon>Bacteria</taxon>
        <taxon>Candidatus Curtissiibacteriota</taxon>
    </lineage>
</organism>
<dbReference type="PROSITE" id="PS51257">
    <property type="entry name" value="PROKAR_LIPOPROTEIN"/>
    <property type="match status" value="1"/>
</dbReference>
<reference evidence="1 2" key="1">
    <citation type="journal article" date="2015" name="Nature">
        <title>rRNA introns, odd ribosomes, and small enigmatic genomes across a large radiation of phyla.</title>
        <authorList>
            <person name="Brown C.T."/>
            <person name="Hug L.A."/>
            <person name="Thomas B.C."/>
            <person name="Sharon I."/>
            <person name="Castelle C.J."/>
            <person name="Singh A."/>
            <person name="Wilkins M.J."/>
            <person name="Williams K.H."/>
            <person name="Banfield J.F."/>
        </authorList>
    </citation>
    <scope>NUCLEOTIDE SEQUENCE [LARGE SCALE GENOMIC DNA]</scope>
</reference>
<comment type="caution">
    <text evidence="1">The sequence shown here is derived from an EMBL/GenBank/DDBJ whole genome shotgun (WGS) entry which is preliminary data.</text>
</comment>
<protein>
    <submittedName>
        <fullName evidence="1">Sugar ABC transporter substrate-binding protein</fullName>
    </submittedName>
</protein>
<dbReference type="InterPro" id="IPR006059">
    <property type="entry name" value="SBP"/>
</dbReference>
<evidence type="ECO:0000313" key="1">
    <source>
        <dbReference type="EMBL" id="KKR48086.1"/>
    </source>
</evidence>
<evidence type="ECO:0000313" key="2">
    <source>
        <dbReference type="Proteomes" id="UP000034531"/>
    </source>
</evidence>
<dbReference type="PANTHER" id="PTHR43649:SF12">
    <property type="entry name" value="DIACETYLCHITOBIOSE BINDING PROTEIN DASA"/>
    <property type="match status" value="1"/>
</dbReference>
<dbReference type="AlphaFoldDB" id="A0A0G0RDY0"/>
<dbReference type="Gene3D" id="3.40.190.10">
    <property type="entry name" value="Periplasmic binding protein-like II"/>
    <property type="match status" value="1"/>
</dbReference>
<dbReference type="EMBL" id="LBYI01000051">
    <property type="protein sequence ID" value="KKR48086.1"/>
    <property type="molecule type" value="Genomic_DNA"/>
</dbReference>
<gene>
    <name evidence="1" type="ORF">UT84_C0051G0011</name>
</gene>